<feature type="coiled-coil region" evidence="1">
    <location>
        <begin position="396"/>
        <end position="610"/>
    </location>
</feature>
<feature type="region of interest" description="Disordered" evidence="2">
    <location>
        <begin position="686"/>
        <end position="792"/>
    </location>
</feature>
<name>U6MYZ5_9EIME</name>
<keyword evidence="1" id="KW-0175">Coiled coil</keyword>
<feature type="compositionally biased region" description="Polar residues" evidence="2">
    <location>
        <begin position="876"/>
        <end position="888"/>
    </location>
</feature>
<feature type="compositionally biased region" description="Basic and acidic residues" evidence="2">
    <location>
        <begin position="774"/>
        <end position="787"/>
    </location>
</feature>
<evidence type="ECO:0000313" key="4">
    <source>
        <dbReference type="Proteomes" id="UP000030754"/>
    </source>
</evidence>
<gene>
    <name evidence="3" type="ORF">ENH_00027590</name>
</gene>
<feature type="coiled-coil region" evidence="1">
    <location>
        <begin position="983"/>
        <end position="1017"/>
    </location>
</feature>
<dbReference type="AlphaFoldDB" id="U6MYZ5"/>
<evidence type="ECO:0000256" key="2">
    <source>
        <dbReference type="SAM" id="MobiDB-lite"/>
    </source>
</evidence>
<dbReference type="EMBL" id="HG723898">
    <property type="protein sequence ID" value="CDJ66925.1"/>
    <property type="molecule type" value="Genomic_DNA"/>
</dbReference>
<feature type="compositionally biased region" description="Low complexity" evidence="2">
    <location>
        <begin position="637"/>
        <end position="655"/>
    </location>
</feature>
<organism evidence="3 4">
    <name type="scientific">Eimeria necatrix</name>
    <dbReference type="NCBI Taxonomy" id="51315"/>
    <lineage>
        <taxon>Eukaryota</taxon>
        <taxon>Sar</taxon>
        <taxon>Alveolata</taxon>
        <taxon>Apicomplexa</taxon>
        <taxon>Conoidasida</taxon>
        <taxon>Coccidia</taxon>
        <taxon>Eucoccidiorida</taxon>
        <taxon>Eimeriorina</taxon>
        <taxon>Eimeriidae</taxon>
        <taxon>Eimeria</taxon>
    </lineage>
</organism>
<feature type="region of interest" description="Disordered" evidence="2">
    <location>
        <begin position="284"/>
        <end position="364"/>
    </location>
</feature>
<sequence length="1115" mass="125784">MIFPALQPPVVLRHDKKACPAGPPYRASGLGAPVLRLARGYRAQPDVADLQGAFPLGPCPFMLQGPVELTPSNRGQQLLRTKEQQHHQEQHQQQHDLCAMLSHFDNISPCSRKEITALSRCGSRKYRLVPAPADNSSKTQILCFPGKISGCMQTSKSAVFTFRPHGAIGGNMTSAALPEAPAAAAAADAVAATATGQELKSNSGSPSPLAGQRITFYEDVQLQQQPYSMRWTIMQRQQQQEQQQQQQQQEHLAVQAPNLCPKVSVKQPKFLQVGCHTWMQQQRQEQEQLPKQEQEQRQQHLRQEQQQHEQPQERQRQDLQNMCQEREEPQKDQNQAKQQEDEQLQREQQQQQQQQEQRHHSAMDKDIKQQQLLAAELHAVEQQLADKEALLALFEGASEQQQRRQLAQQLQQLQRQQQQHNQLLLLIEQQKQELARQREQVEAKQGEAEKKLLLLQQQQEEVKKQQQQQQAAAEEQQKQQQWFKQQQQAFQKAQEEFAAEQARQQQQKQQLADLHARLQRQEVELAQKQQQQQQQQQQLLQQQADMQASLRVQGVQLLHQHQALQRQLQQQRELQQQILDHQRQQLEESQEALQQQQLQQQQQLEQKHQQHLHQLPQLARPTLIHRVAEGSMAPKVQQAQQQQQQQQRQQQPLQEDLQQLQHQEYEDPLLAPRWCCCGSSSPIALPTETQPPGNHFAAPSGPPETERDSANSTRLPSAESTNRMGGSEETNDTRHMVKEGSLSGGRLRGGASRGSPQRQWKGSRAPQAGSSQRLSDERPHHSGDRKQCGPSGDAVAIVGGLAAGAAQGAALVQGGSGTSGVSTCPPRLLRSTESQRLREQSLREHLRALNQSKKPLKATIVTKREKDKDADAYRPSTPTQRIRTNQQKFSHKPSQEPLQTLQQRPSQWLSHGVVQHEQHCGPSQVTMKGCLDEAASAEATHRLLRLGGTLRQEAAQVRGFAQDSVHEPLNETIEGAGKSPFSSRGTREQQQQLQQLLQEQRREINLLLLEKQQLERVAVGGGKPPGYPWTSGATRRRQTVPREPYVQSTADCGAAMGGPPGCVCGGDHPRTAWGPLDAALAEVHNNNAGFQRWTKVNEGVYFYGDTQVGRRAPTS</sequence>
<feature type="region of interest" description="Disordered" evidence="2">
    <location>
        <begin position="864"/>
        <end position="900"/>
    </location>
</feature>
<feature type="region of interest" description="Disordered" evidence="2">
    <location>
        <begin position="813"/>
        <end position="836"/>
    </location>
</feature>
<protein>
    <submittedName>
        <fullName evidence="3">Uncharacterized protein</fullName>
    </submittedName>
</protein>
<feature type="compositionally biased region" description="Polar residues" evidence="2">
    <location>
        <begin position="710"/>
        <end position="724"/>
    </location>
</feature>
<keyword evidence="4" id="KW-1185">Reference proteome</keyword>
<reference evidence="3" key="2">
    <citation type="submission" date="2013-10" db="EMBL/GenBank/DDBJ databases">
        <authorList>
            <person name="Aslett M."/>
        </authorList>
    </citation>
    <scope>NUCLEOTIDE SEQUENCE [LARGE SCALE GENOMIC DNA]</scope>
    <source>
        <strain evidence="3">Houghton</strain>
    </source>
</reference>
<evidence type="ECO:0000313" key="3">
    <source>
        <dbReference type="EMBL" id="CDJ66925.1"/>
    </source>
</evidence>
<feature type="region of interest" description="Disordered" evidence="2">
    <location>
        <begin position="632"/>
        <end position="655"/>
    </location>
</feature>
<dbReference type="Proteomes" id="UP000030754">
    <property type="component" value="Unassembled WGS sequence"/>
</dbReference>
<feature type="compositionally biased region" description="Low complexity" evidence="2">
    <location>
        <begin position="813"/>
        <end position="823"/>
    </location>
</feature>
<evidence type="ECO:0000256" key="1">
    <source>
        <dbReference type="SAM" id="Coils"/>
    </source>
</evidence>
<accession>U6MYZ5</accession>
<dbReference type="OrthoDB" id="348380at2759"/>
<proteinExistence type="predicted"/>
<dbReference type="VEuPathDB" id="ToxoDB:ENH_00027590"/>
<feature type="compositionally biased region" description="Low complexity" evidence="2">
    <location>
        <begin position="346"/>
        <end position="355"/>
    </location>
</feature>
<dbReference type="GeneID" id="25472927"/>
<feature type="region of interest" description="Disordered" evidence="2">
    <location>
        <begin position="1019"/>
        <end position="1042"/>
    </location>
</feature>
<feature type="compositionally biased region" description="Gly residues" evidence="2">
    <location>
        <begin position="742"/>
        <end position="752"/>
    </location>
</feature>
<reference evidence="3" key="1">
    <citation type="submission" date="2013-10" db="EMBL/GenBank/DDBJ databases">
        <title>Genomic analysis of the causative agents of coccidiosis in chickens.</title>
        <authorList>
            <person name="Reid A.J."/>
            <person name="Blake D."/>
            <person name="Billington K."/>
            <person name="Browne H."/>
            <person name="Dunn M."/>
            <person name="Hung S."/>
            <person name="Kawahara F."/>
            <person name="Miranda-Saavedra D."/>
            <person name="Mourier T."/>
            <person name="Nagra H."/>
            <person name="Otto T.D."/>
            <person name="Rawlings N."/>
            <person name="Sanchez A."/>
            <person name="Sanders M."/>
            <person name="Subramaniam C."/>
            <person name="Tay Y."/>
            <person name="Dear P."/>
            <person name="Doerig C."/>
            <person name="Gruber A."/>
            <person name="Parkinson J."/>
            <person name="Shirley M."/>
            <person name="Wan K.L."/>
            <person name="Berriman M."/>
            <person name="Tomley F."/>
            <person name="Pain A."/>
        </authorList>
    </citation>
    <scope>NUCLEOTIDE SEQUENCE [LARGE SCALE GENOMIC DNA]</scope>
    <source>
        <strain evidence="3">Houghton</strain>
    </source>
</reference>
<feature type="compositionally biased region" description="Basic and acidic residues" evidence="2">
    <location>
        <begin position="284"/>
        <end position="317"/>
    </location>
</feature>
<dbReference type="RefSeq" id="XP_013435392.1">
    <property type="nucleotide sequence ID" value="XM_013579938.1"/>
</dbReference>